<dbReference type="AlphaFoldDB" id="K9YJC7"/>
<accession>K9YJC7</accession>
<proteinExistence type="predicted"/>
<dbReference type="HOGENOM" id="CLU_139651_0_0_3"/>
<keyword evidence="2" id="KW-1185">Reference proteome</keyword>
<dbReference type="eggNOG" id="COG3170">
    <property type="taxonomic scope" value="Bacteria"/>
</dbReference>
<evidence type="ECO:0000313" key="1">
    <source>
        <dbReference type="EMBL" id="AFZ46974.1"/>
    </source>
</evidence>
<reference evidence="2" key="1">
    <citation type="journal article" date="2013" name="Proc. Natl. Acad. Sci. U.S.A.">
        <title>Improving the coverage of the cyanobacterial phylum using diversity-driven genome sequencing.</title>
        <authorList>
            <person name="Shih P.M."/>
            <person name="Wu D."/>
            <person name="Latifi A."/>
            <person name="Axen S.D."/>
            <person name="Fewer D.P."/>
            <person name="Talla E."/>
            <person name="Calteau A."/>
            <person name="Cai F."/>
            <person name="Tandeau de Marsac N."/>
            <person name="Rippka R."/>
            <person name="Herdman M."/>
            <person name="Sivonen K."/>
            <person name="Coursin T."/>
            <person name="Laurent T."/>
            <person name="Goodwin L."/>
            <person name="Nolan M."/>
            <person name="Davenport K.W."/>
            <person name="Han C.S."/>
            <person name="Rubin E.M."/>
            <person name="Eisen J.A."/>
            <person name="Woyke T."/>
            <person name="Gugger M."/>
            <person name="Kerfeld C.A."/>
        </authorList>
    </citation>
    <scope>NUCLEOTIDE SEQUENCE [LARGE SCALE GENOMIC DNA]</scope>
    <source>
        <strain evidence="2">ATCC 29140 / PCC 7202</strain>
    </source>
</reference>
<organism evidence="1 2">
    <name type="scientific">Cyanobacterium stanieri (strain ATCC 29140 / PCC 7202)</name>
    <dbReference type="NCBI Taxonomy" id="292563"/>
    <lineage>
        <taxon>Bacteria</taxon>
        <taxon>Bacillati</taxon>
        <taxon>Cyanobacteriota</taxon>
        <taxon>Cyanophyceae</taxon>
        <taxon>Oscillatoriophycideae</taxon>
        <taxon>Chroococcales</taxon>
        <taxon>Geminocystaceae</taxon>
        <taxon>Cyanobacterium</taxon>
    </lineage>
</organism>
<gene>
    <name evidence="1" type="ordered locus">Cyast_1003</name>
</gene>
<sequence length="155" mass="16976">MIPKIITHTILWGSLLGLGAIAPSIAPVVAQTPPAQTYQPGPWQPLARVNPQRPITINVINQTGLSVDAGFTDTRRDPITIQNGRTGTIRSLEGPLYLLVYVNESNPSFRGLDLNYQVRVQEGSNTINVTVQRTSSDRNATMTLNVDEFGGIYLY</sequence>
<dbReference type="KEGG" id="csn:Cyast_1003"/>
<evidence type="ECO:0000313" key="2">
    <source>
        <dbReference type="Proteomes" id="UP000010483"/>
    </source>
</evidence>
<protein>
    <submittedName>
        <fullName evidence="1">Uncharacterized protein</fullName>
    </submittedName>
</protein>
<dbReference type="EMBL" id="CP003940">
    <property type="protein sequence ID" value="AFZ46974.1"/>
    <property type="molecule type" value="Genomic_DNA"/>
</dbReference>
<name>K9YJC7_CYASC</name>
<dbReference type="Proteomes" id="UP000010483">
    <property type="component" value="Chromosome"/>
</dbReference>
<dbReference type="BioCyc" id="CSTA292563:G1353-1010-MONOMER"/>